<evidence type="ECO:0000259" key="4">
    <source>
        <dbReference type="PROSITE" id="PS50090"/>
    </source>
</evidence>
<dbReference type="SUPFAM" id="SSF46689">
    <property type="entry name" value="Homeodomain-like"/>
    <property type="match status" value="1"/>
</dbReference>
<accession>A0AAX4PFG9</accession>
<dbReference type="PANTHER" id="PTHR45614:SF232">
    <property type="entry name" value="TRANSCRIPTION FACTOR MYB3R-2"/>
    <property type="match status" value="1"/>
</dbReference>
<keyword evidence="2" id="KW-0238">DNA-binding</keyword>
<dbReference type="InterPro" id="IPR009057">
    <property type="entry name" value="Homeodomain-like_sf"/>
</dbReference>
<feature type="compositionally biased region" description="Low complexity" evidence="3">
    <location>
        <begin position="271"/>
        <end position="282"/>
    </location>
</feature>
<dbReference type="InterPro" id="IPR017930">
    <property type="entry name" value="Myb_dom"/>
</dbReference>
<dbReference type="AlphaFoldDB" id="A0AAX4PFG9"/>
<sequence>MAPGEACAADCYGAAAAKRPRHEGGDELVVDDDGREAARDDAQRQESFSLSAAEVGGSEGNNHAAGGGASRDPAAACKAARPYRKKPRGTTGKPRAGWTKREEAHLKELVQRFGDKQWSGVAEHLKTGRTGKQCRERWINHLRPDIKTEPWSDGEEERLIEAHKAVGNRWSEIAKRLGGRTENSIKNHWNSTLRSKALNKPNSQLRAYVLQQASASASASAQSGGSGNEEEGLAAAATAMGNGTSPEAEAVEVAKPAARQRRARKKKKNAAEALVEAPGAAGSDREASGSDSREGGVADVSHFSPQRLEEAGGVCGGGCGPAMKTRSPAEDVLMTFAPFLGGISDPQGTLSQPVSPVSHHHQPHGFAIPLHHNPQQCADHDDGGVLVEVSDLCPIGVAKHLQACYGDPSAAEVCSHLSLAPSRKSRVVARQTANTNILRIRLQHLCAGVRAQFDLAKVVVACRTDYVRKGEVCSMVAAGAKDHEVACRAVQYLRAELEREIAVEGPADEAEDSTFF</sequence>
<keyword evidence="7" id="KW-1185">Reference proteome</keyword>
<evidence type="ECO:0000313" key="6">
    <source>
        <dbReference type="EMBL" id="WZN64678.1"/>
    </source>
</evidence>
<reference evidence="6 7" key="1">
    <citation type="submission" date="2024-03" db="EMBL/GenBank/DDBJ databases">
        <title>Complete genome sequence of the green alga Chloropicon roscoffensis RCC1871.</title>
        <authorList>
            <person name="Lemieux C."/>
            <person name="Pombert J.-F."/>
            <person name="Otis C."/>
            <person name="Turmel M."/>
        </authorList>
    </citation>
    <scope>NUCLEOTIDE SEQUENCE [LARGE SCALE GENOMIC DNA]</scope>
    <source>
        <strain evidence="6 7">RCC1871</strain>
    </source>
</reference>
<feature type="compositionally biased region" description="Basic and acidic residues" evidence="3">
    <location>
        <begin position="35"/>
        <end position="44"/>
    </location>
</feature>
<feature type="domain" description="HTH myb-type" evidence="5">
    <location>
        <begin position="90"/>
        <end position="142"/>
    </location>
</feature>
<dbReference type="GO" id="GO:0000981">
    <property type="term" value="F:DNA-binding transcription factor activity, RNA polymerase II-specific"/>
    <property type="evidence" value="ECO:0007669"/>
    <property type="project" value="TreeGrafter"/>
</dbReference>
<dbReference type="Pfam" id="PF13921">
    <property type="entry name" value="Myb_DNA-bind_6"/>
    <property type="match status" value="1"/>
</dbReference>
<dbReference type="SMART" id="SM00717">
    <property type="entry name" value="SANT"/>
    <property type="match status" value="2"/>
</dbReference>
<organism evidence="6 7">
    <name type="scientific">Chloropicon roscoffensis</name>
    <dbReference type="NCBI Taxonomy" id="1461544"/>
    <lineage>
        <taxon>Eukaryota</taxon>
        <taxon>Viridiplantae</taxon>
        <taxon>Chlorophyta</taxon>
        <taxon>Chloropicophyceae</taxon>
        <taxon>Chloropicales</taxon>
        <taxon>Chloropicaceae</taxon>
        <taxon>Chloropicon</taxon>
    </lineage>
</organism>
<dbReference type="Gene3D" id="1.10.10.60">
    <property type="entry name" value="Homeodomain-like"/>
    <property type="match status" value="2"/>
</dbReference>
<dbReference type="GO" id="GO:0000978">
    <property type="term" value="F:RNA polymerase II cis-regulatory region sequence-specific DNA binding"/>
    <property type="evidence" value="ECO:0007669"/>
    <property type="project" value="TreeGrafter"/>
</dbReference>
<feature type="compositionally biased region" description="Basic and acidic residues" evidence="3">
    <location>
        <begin position="283"/>
        <end position="296"/>
    </location>
</feature>
<dbReference type="EMBL" id="CP151510">
    <property type="protein sequence ID" value="WZN64678.1"/>
    <property type="molecule type" value="Genomic_DNA"/>
</dbReference>
<gene>
    <name evidence="6" type="ORF">HKI87_10g62350</name>
</gene>
<feature type="domain" description="HTH myb-type" evidence="5">
    <location>
        <begin position="143"/>
        <end position="197"/>
    </location>
</feature>
<dbReference type="InterPro" id="IPR050560">
    <property type="entry name" value="MYB_TF"/>
</dbReference>
<dbReference type="FunFam" id="1.10.10.60:FF:000010">
    <property type="entry name" value="Transcriptional activator Myb isoform A"/>
    <property type="match status" value="1"/>
</dbReference>
<dbReference type="GO" id="GO:0005634">
    <property type="term" value="C:nucleus"/>
    <property type="evidence" value="ECO:0007669"/>
    <property type="project" value="TreeGrafter"/>
</dbReference>
<name>A0AAX4PFG9_9CHLO</name>
<feature type="compositionally biased region" description="Low complexity" evidence="3">
    <location>
        <begin position="240"/>
        <end position="257"/>
    </location>
</feature>
<evidence type="ECO:0000313" key="7">
    <source>
        <dbReference type="Proteomes" id="UP001472866"/>
    </source>
</evidence>
<feature type="compositionally biased region" description="Basic residues" evidence="3">
    <location>
        <begin position="258"/>
        <end position="268"/>
    </location>
</feature>
<evidence type="ECO:0000256" key="2">
    <source>
        <dbReference type="ARBA" id="ARBA00023125"/>
    </source>
</evidence>
<evidence type="ECO:0000256" key="1">
    <source>
        <dbReference type="ARBA" id="ARBA00022737"/>
    </source>
</evidence>
<feature type="region of interest" description="Disordered" evidence="3">
    <location>
        <begin position="240"/>
        <end position="298"/>
    </location>
</feature>
<feature type="domain" description="Myb-like" evidence="4">
    <location>
        <begin position="143"/>
        <end position="193"/>
    </location>
</feature>
<dbReference type="PANTHER" id="PTHR45614">
    <property type="entry name" value="MYB PROTEIN-RELATED"/>
    <property type="match status" value="1"/>
</dbReference>
<keyword evidence="1" id="KW-0677">Repeat</keyword>
<dbReference type="InterPro" id="IPR001005">
    <property type="entry name" value="SANT/Myb"/>
</dbReference>
<feature type="domain" description="Myb-like" evidence="4">
    <location>
        <begin position="90"/>
        <end position="142"/>
    </location>
</feature>
<dbReference type="Proteomes" id="UP001472866">
    <property type="component" value="Chromosome 10"/>
</dbReference>
<evidence type="ECO:0000256" key="3">
    <source>
        <dbReference type="SAM" id="MobiDB-lite"/>
    </source>
</evidence>
<protein>
    <submittedName>
        <fullName evidence="6">Myb-related protein</fullName>
    </submittedName>
</protein>
<dbReference type="CDD" id="cd00167">
    <property type="entry name" value="SANT"/>
    <property type="match status" value="2"/>
</dbReference>
<dbReference type="PROSITE" id="PS50090">
    <property type="entry name" value="MYB_LIKE"/>
    <property type="match status" value="2"/>
</dbReference>
<dbReference type="PROSITE" id="PS51294">
    <property type="entry name" value="HTH_MYB"/>
    <property type="match status" value="2"/>
</dbReference>
<feature type="region of interest" description="Disordered" evidence="3">
    <location>
        <begin position="17"/>
        <end position="102"/>
    </location>
</feature>
<proteinExistence type="predicted"/>
<evidence type="ECO:0000259" key="5">
    <source>
        <dbReference type="PROSITE" id="PS51294"/>
    </source>
</evidence>